<dbReference type="Proteomes" id="UP000216133">
    <property type="component" value="Unassembled WGS sequence"/>
</dbReference>
<sequence>MTNRTCQWFKIGKTKGLFGMPSFVLFALNEHITNHWRVCQERLRQHLLKFREEIHPLELIFHRTFDTTAVPILAVIKYGDVMDFS</sequence>
<feature type="non-terminal residue" evidence="1">
    <location>
        <position position="85"/>
    </location>
</feature>
<comment type="caution">
    <text evidence="1">The sequence shown here is derived from an EMBL/GenBank/DDBJ whole genome shotgun (WGS) entry which is preliminary data.</text>
</comment>
<evidence type="ECO:0000313" key="2">
    <source>
        <dbReference type="Proteomes" id="UP000216133"/>
    </source>
</evidence>
<protein>
    <submittedName>
        <fullName evidence="1">Uncharacterized protein</fullName>
    </submittedName>
</protein>
<reference evidence="1 2" key="1">
    <citation type="submission" date="2017-07" db="EMBL/GenBank/DDBJ databases">
        <title>Isolation and whole genome analysis of endospore-forming bacteria from heroin.</title>
        <authorList>
            <person name="Kalinowski J."/>
            <person name="Ahrens B."/>
            <person name="Al-Dilaimi A."/>
            <person name="Winkler A."/>
            <person name="Wibberg D."/>
            <person name="Schleenbecker U."/>
            <person name="Ruckert C."/>
            <person name="Wolfel R."/>
            <person name="Grass G."/>
        </authorList>
    </citation>
    <scope>NUCLEOTIDE SEQUENCE [LARGE SCALE GENOMIC DNA]</scope>
    <source>
        <strain evidence="1 2">7523-2</strain>
    </source>
</reference>
<dbReference type="AlphaFoldDB" id="A0A268RM10"/>
<name>A0A268RM10_SHOCL</name>
<gene>
    <name evidence="1" type="ORF">CHH61_22875</name>
</gene>
<evidence type="ECO:0000313" key="1">
    <source>
        <dbReference type="EMBL" id="PAF21268.1"/>
    </source>
</evidence>
<organism evidence="1 2">
    <name type="scientific">Shouchella clausii</name>
    <name type="common">Alkalihalobacillus clausii</name>
    <dbReference type="NCBI Taxonomy" id="79880"/>
    <lineage>
        <taxon>Bacteria</taxon>
        <taxon>Bacillati</taxon>
        <taxon>Bacillota</taxon>
        <taxon>Bacilli</taxon>
        <taxon>Bacillales</taxon>
        <taxon>Bacillaceae</taxon>
        <taxon>Shouchella</taxon>
    </lineage>
</organism>
<proteinExistence type="predicted"/>
<accession>A0A268RM10</accession>
<dbReference type="RefSeq" id="WP_217988896.1">
    <property type="nucleotide sequence ID" value="NZ_NPBS01000227.1"/>
</dbReference>
<dbReference type="EMBL" id="NPBS01000227">
    <property type="protein sequence ID" value="PAF21268.1"/>
    <property type="molecule type" value="Genomic_DNA"/>
</dbReference>